<dbReference type="AlphaFoldDB" id="A0A9P0AAE6"/>
<dbReference type="EMBL" id="OU963864">
    <property type="protein sequence ID" value="CAH0386707.1"/>
    <property type="molecule type" value="Genomic_DNA"/>
</dbReference>
<protein>
    <submittedName>
        <fullName evidence="3">Uncharacterized protein</fullName>
    </submittedName>
</protein>
<evidence type="ECO:0000256" key="2">
    <source>
        <dbReference type="SAM" id="Phobius"/>
    </source>
</evidence>
<keyword evidence="4" id="KW-1185">Reference proteome</keyword>
<evidence type="ECO:0000313" key="3">
    <source>
        <dbReference type="EMBL" id="CAH0386707.1"/>
    </source>
</evidence>
<keyword evidence="2" id="KW-0812">Transmembrane</keyword>
<reference evidence="3" key="1">
    <citation type="submission" date="2021-12" db="EMBL/GenBank/DDBJ databases">
        <authorList>
            <person name="King R."/>
        </authorList>
    </citation>
    <scope>NUCLEOTIDE SEQUENCE</scope>
</reference>
<keyword evidence="2" id="KW-1133">Transmembrane helix</keyword>
<evidence type="ECO:0000313" key="4">
    <source>
        <dbReference type="Proteomes" id="UP001152759"/>
    </source>
</evidence>
<evidence type="ECO:0000256" key="1">
    <source>
        <dbReference type="SAM" id="MobiDB-lite"/>
    </source>
</evidence>
<feature type="region of interest" description="Disordered" evidence="1">
    <location>
        <begin position="134"/>
        <end position="161"/>
    </location>
</feature>
<gene>
    <name evidence="3" type="ORF">BEMITA_LOCUS5785</name>
</gene>
<name>A0A9P0AAE6_BEMTA</name>
<dbReference type="Proteomes" id="UP001152759">
    <property type="component" value="Chromosome 3"/>
</dbReference>
<accession>A0A9P0AAE6</accession>
<organism evidence="3 4">
    <name type="scientific">Bemisia tabaci</name>
    <name type="common">Sweetpotato whitefly</name>
    <name type="synonym">Aleurodes tabaci</name>
    <dbReference type="NCBI Taxonomy" id="7038"/>
    <lineage>
        <taxon>Eukaryota</taxon>
        <taxon>Metazoa</taxon>
        <taxon>Ecdysozoa</taxon>
        <taxon>Arthropoda</taxon>
        <taxon>Hexapoda</taxon>
        <taxon>Insecta</taxon>
        <taxon>Pterygota</taxon>
        <taxon>Neoptera</taxon>
        <taxon>Paraneoptera</taxon>
        <taxon>Hemiptera</taxon>
        <taxon>Sternorrhyncha</taxon>
        <taxon>Aleyrodoidea</taxon>
        <taxon>Aleyrodidae</taxon>
        <taxon>Aleyrodinae</taxon>
        <taxon>Bemisia</taxon>
    </lineage>
</organism>
<feature type="transmembrane region" description="Helical" evidence="2">
    <location>
        <begin position="259"/>
        <end position="278"/>
    </location>
</feature>
<sequence>MYLKHPAELFNESFPKLNNDERLQDISEDEGESLDQDKLSWRDLTQFYKALSAYLCFARRCFRRVDWSANLFPQTKQTNGLSPIERTPILRDASSESENSLVQHEVPLNVSIQNKKESLATPQMQVVLPGISQVTSSTPSRMDEIPATPPSETSESLDARDSQIQIQVQRQLQSQTQSQPVASRALIVQDSPSFDLHKNLDDPDTQSLQLQQQQQKIPQQQQQKPVLRQQQIQQKRMQQQQVQQQTVRKHTREQVTGKIIIAFFLLIQPLYITVFYTLNLTQERQLQWHLPFKALSIQ</sequence>
<proteinExistence type="predicted"/>
<keyword evidence="2" id="KW-0472">Membrane</keyword>